<dbReference type="RefSeq" id="WP_086596557.1">
    <property type="nucleotide sequence ID" value="NZ_MTSE01000020.1"/>
</dbReference>
<dbReference type="AlphaFoldDB" id="A0A243W900"/>
<dbReference type="InterPro" id="IPR005532">
    <property type="entry name" value="SUMF_dom"/>
</dbReference>
<dbReference type="EMBL" id="MTSE01000020">
    <property type="protein sequence ID" value="OUJ70894.1"/>
    <property type="molecule type" value="Genomic_DNA"/>
</dbReference>
<accession>A0A243W900</accession>
<dbReference type="Proteomes" id="UP000194873">
    <property type="component" value="Unassembled WGS sequence"/>
</dbReference>
<feature type="domain" description="Sulfatase-modifying factor enzyme-like" evidence="1">
    <location>
        <begin position="32"/>
        <end position="93"/>
    </location>
</feature>
<dbReference type="OrthoDB" id="9768004at2"/>
<keyword evidence="3" id="KW-1185">Reference proteome</keyword>
<reference evidence="2 3" key="1">
    <citation type="submission" date="2017-01" db="EMBL/GenBank/DDBJ databases">
        <title>A new Hymenobacter.</title>
        <authorList>
            <person name="Liang Y."/>
            <person name="Feng F."/>
        </authorList>
    </citation>
    <scope>NUCLEOTIDE SEQUENCE [LARGE SCALE GENOMIC DNA]</scope>
    <source>
        <strain evidence="2">MIMBbqt21</strain>
    </source>
</reference>
<evidence type="ECO:0000313" key="3">
    <source>
        <dbReference type="Proteomes" id="UP000194873"/>
    </source>
</evidence>
<sequence length="102" mass="10946">MPKPLQNDTVALCGAVGYGADSGWVGAAVERDKWLGTLPVGFFPPNAFGLYDTHGNVLQYVEASFTITQIPADGSAYKEDVVLHMTGRLSFMNGKKPVKAGW</sequence>
<dbReference type="SUPFAM" id="SSF56436">
    <property type="entry name" value="C-type lectin-like"/>
    <property type="match status" value="1"/>
</dbReference>
<protein>
    <recommendedName>
        <fullName evidence="1">Sulfatase-modifying factor enzyme-like domain-containing protein</fullName>
    </recommendedName>
</protein>
<gene>
    <name evidence="2" type="ORF">BXP70_23485</name>
</gene>
<evidence type="ECO:0000313" key="2">
    <source>
        <dbReference type="EMBL" id="OUJ70894.1"/>
    </source>
</evidence>
<dbReference type="InterPro" id="IPR016187">
    <property type="entry name" value="CTDL_fold"/>
</dbReference>
<dbReference type="InterPro" id="IPR042095">
    <property type="entry name" value="SUMF_sf"/>
</dbReference>
<comment type="caution">
    <text evidence="2">The sequence shown here is derived from an EMBL/GenBank/DDBJ whole genome shotgun (WGS) entry which is preliminary data.</text>
</comment>
<organism evidence="2 3">
    <name type="scientific">Hymenobacter crusticola</name>
    <dbReference type="NCBI Taxonomy" id="1770526"/>
    <lineage>
        <taxon>Bacteria</taxon>
        <taxon>Pseudomonadati</taxon>
        <taxon>Bacteroidota</taxon>
        <taxon>Cytophagia</taxon>
        <taxon>Cytophagales</taxon>
        <taxon>Hymenobacteraceae</taxon>
        <taxon>Hymenobacter</taxon>
    </lineage>
</organism>
<proteinExistence type="predicted"/>
<dbReference type="Gene3D" id="3.90.1580.10">
    <property type="entry name" value="paralog of FGE (formylglycine-generating enzyme)"/>
    <property type="match status" value="1"/>
</dbReference>
<name>A0A243W900_9BACT</name>
<dbReference type="Pfam" id="PF03781">
    <property type="entry name" value="FGE-sulfatase"/>
    <property type="match status" value="1"/>
</dbReference>
<evidence type="ECO:0000259" key="1">
    <source>
        <dbReference type="Pfam" id="PF03781"/>
    </source>
</evidence>